<accession>A0ABD5Y7V8</accession>
<dbReference type="GeneID" id="78822741"/>
<dbReference type="AlphaFoldDB" id="A0ABD5Y7V8"/>
<dbReference type="RefSeq" id="WP_274323468.1">
    <property type="nucleotide sequence ID" value="NZ_CP118158.1"/>
</dbReference>
<name>A0ABD5Y7V8_9EURY</name>
<dbReference type="EMBL" id="JBHTAS010000001">
    <property type="protein sequence ID" value="MFC7142401.1"/>
    <property type="molecule type" value="Genomic_DNA"/>
</dbReference>
<comment type="caution">
    <text evidence="1">The sequence shown here is derived from an EMBL/GenBank/DDBJ whole genome shotgun (WGS) entry which is preliminary data.</text>
</comment>
<dbReference type="Proteomes" id="UP001596432">
    <property type="component" value="Unassembled WGS sequence"/>
</dbReference>
<proteinExistence type="predicted"/>
<evidence type="ECO:0000313" key="2">
    <source>
        <dbReference type="Proteomes" id="UP001596432"/>
    </source>
</evidence>
<reference evidence="1 2" key="1">
    <citation type="journal article" date="2019" name="Int. J. Syst. Evol. Microbiol.">
        <title>The Global Catalogue of Microorganisms (GCM) 10K type strain sequencing project: providing services to taxonomists for standard genome sequencing and annotation.</title>
        <authorList>
            <consortium name="The Broad Institute Genomics Platform"/>
            <consortium name="The Broad Institute Genome Sequencing Center for Infectious Disease"/>
            <person name="Wu L."/>
            <person name="Ma J."/>
        </authorList>
    </citation>
    <scope>NUCLEOTIDE SEQUENCE [LARGE SCALE GENOMIC DNA]</scope>
    <source>
        <strain evidence="1 2">XZYJT29</strain>
    </source>
</reference>
<sequence length="142" mass="16276">MGSWNGYHLTLGVERRDPHAVAAELRREMERLVPEFTHERRARVEVDDDAVHWTTGREHRGGVLDALWFSDFVTDLDVRAAWALGIREQEVEYNGGGTLYAWVDGGYVEIDDYCGVFGRGADDAVEHFRRQWGVEGETVHSW</sequence>
<organism evidence="1 2">
    <name type="scientific">Halosimplex aquaticum</name>
    <dbReference type="NCBI Taxonomy" id="3026162"/>
    <lineage>
        <taxon>Archaea</taxon>
        <taxon>Methanobacteriati</taxon>
        <taxon>Methanobacteriota</taxon>
        <taxon>Stenosarchaea group</taxon>
        <taxon>Halobacteria</taxon>
        <taxon>Halobacteriales</taxon>
        <taxon>Haloarculaceae</taxon>
        <taxon>Halosimplex</taxon>
    </lineage>
</organism>
<evidence type="ECO:0000313" key="1">
    <source>
        <dbReference type="EMBL" id="MFC7142401.1"/>
    </source>
</evidence>
<protein>
    <submittedName>
        <fullName evidence="1">Uncharacterized protein</fullName>
    </submittedName>
</protein>
<keyword evidence="2" id="KW-1185">Reference proteome</keyword>
<gene>
    <name evidence="1" type="ORF">ACFQMA_21505</name>
</gene>